<sequence>MHFISVGLLASVPLVLGYPILHDRQGITVTPVLGDSSNLTPQQTQDIICQSFRQSGPAITLPVSCRAPPAVPTGVPSDPSPSTPVTTSPIPGAGGLGGLTGVLGGLLARDELVKRQNGGSSNGGGVDLGAGGLPGFIAGLAGIPNLSGVTGSVPEVLGTLQSVGGFFAKRSDMVNDLSKQYSGKFWDALRAKGKRALEAFTAVLGGLPVVGDLLGVINPSGLPIVGSGGGISSLNGLPVA</sequence>
<evidence type="ECO:0000256" key="2">
    <source>
        <dbReference type="SAM" id="SignalP"/>
    </source>
</evidence>
<reference evidence="3 4" key="1">
    <citation type="journal article" date="2024" name="Commun. Biol.">
        <title>Comparative genomic analysis of thermophilic fungi reveals convergent evolutionary adaptations and gene losses.</title>
        <authorList>
            <person name="Steindorff A.S."/>
            <person name="Aguilar-Pontes M.V."/>
            <person name="Robinson A.J."/>
            <person name="Andreopoulos B."/>
            <person name="LaButti K."/>
            <person name="Kuo A."/>
            <person name="Mondo S."/>
            <person name="Riley R."/>
            <person name="Otillar R."/>
            <person name="Haridas S."/>
            <person name="Lipzen A."/>
            <person name="Grimwood J."/>
            <person name="Schmutz J."/>
            <person name="Clum A."/>
            <person name="Reid I.D."/>
            <person name="Moisan M.C."/>
            <person name="Butler G."/>
            <person name="Nguyen T.T.M."/>
            <person name="Dewar K."/>
            <person name="Conant G."/>
            <person name="Drula E."/>
            <person name="Henrissat B."/>
            <person name="Hansel C."/>
            <person name="Singer S."/>
            <person name="Hutchinson M.I."/>
            <person name="de Vries R.P."/>
            <person name="Natvig D.O."/>
            <person name="Powell A.J."/>
            <person name="Tsang A."/>
            <person name="Grigoriev I.V."/>
        </authorList>
    </citation>
    <scope>NUCLEOTIDE SEQUENCE [LARGE SCALE GENOMIC DNA]</scope>
    <source>
        <strain evidence="3 4">CBS 494.80</strain>
    </source>
</reference>
<feature type="region of interest" description="Disordered" evidence="1">
    <location>
        <begin position="70"/>
        <end position="91"/>
    </location>
</feature>
<dbReference type="EMBL" id="JAZHXI010000014">
    <property type="protein sequence ID" value="KAL2064105.1"/>
    <property type="molecule type" value="Genomic_DNA"/>
</dbReference>
<feature type="signal peptide" evidence="2">
    <location>
        <begin position="1"/>
        <end position="17"/>
    </location>
</feature>
<protein>
    <submittedName>
        <fullName evidence="3">Uncharacterized protein</fullName>
    </submittedName>
</protein>
<organism evidence="3 4">
    <name type="scientific">Oculimacula yallundae</name>
    <dbReference type="NCBI Taxonomy" id="86028"/>
    <lineage>
        <taxon>Eukaryota</taxon>
        <taxon>Fungi</taxon>
        <taxon>Dikarya</taxon>
        <taxon>Ascomycota</taxon>
        <taxon>Pezizomycotina</taxon>
        <taxon>Leotiomycetes</taxon>
        <taxon>Helotiales</taxon>
        <taxon>Ploettnerulaceae</taxon>
        <taxon>Oculimacula</taxon>
    </lineage>
</organism>
<comment type="caution">
    <text evidence="3">The sequence shown here is derived from an EMBL/GenBank/DDBJ whole genome shotgun (WGS) entry which is preliminary data.</text>
</comment>
<gene>
    <name evidence="3" type="ORF">VTL71DRAFT_4599</name>
</gene>
<feature type="chain" id="PRO_5045831547" evidence="2">
    <location>
        <begin position="18"/>
        <end position="240"/>
    </location>
</feature>
<dbReference type="Proteomes" id="UP001595075">
    <property type="component" value="Unassembled WGS sequence"/>
</dbReference>
<accession>A0ABR4C322</accession>
<keyword evidence="4" id="KW-1185">Reference proteome</keyword>
<evidence type="ECO:0000313" key="3">
    <source>
        <dbReference type="EMBL" id="KAL2064105.1"/>
    </source>
</evidence>
<keyword evidence="2" id="KW-0732">Signal</keyword>
<name>A0ABR4C322_9HELO</name>
<evidence type="ECO:0000313" key="4">
    <source>
        <dbReference type="Proteomes" id="UP001595075"/>
    </source>
</evidence>
<proteinExistence type="predicted"/>
<evidence type="ECO:0000256" key="1">
    <source>
        <dbReference type="SAM" id="MobiDB-lite"/>
    </source>
</evidence>